<dbReference type="Proteomes" id="UP000054350">
    <property type="component" value="Unassembled WGS sequence"/>
</dbReference>
<dbReference type="OrthoDB" id="27435at2759"/>
<dbReference type="Gene3D" id="3.40.50.300">
    <property type="entry name" value="P-loop containing nucleotide triphosphate hydrolases"/>
    <property type="match status" value="3"/>
</dbReference>
<reference evidence="6 7" key="1">
    <citation type="submission" date="2009-11" db="EMBL/GenBank/DDBJ databases">
        <title>Annotation of Allomyces macrogynus ATCC 38327.</title>
        <authorList>
            <consortium name="The Broad Institute Genome Sequencing Platform"/>
            <person name="Russ C."/>
            <person name="Cuomo C."/>
            <person name="Burger G."/>
            <person name="Gray M.W."/>
            <person name="Holland P.W.H."/>
            <person name="King N."/>
            <person name="Lang F.B.F."/>
            <person name="Roger A.J."/>
            <person name="Ruiz-Trillo I."/>
            <person name="Young S.K."/>
            <person name="Zeng Q."/>
            <person name="Gargeya S."/>
            <person name="Fitzgerald M."/>
            <person name="Haas B."/>
            <person name="Abouelleil A."/>
            <person name="Alvarado L."/>
            <person name="Arachchi H.M."/>
            <person name="Berlin A."/>
            <person name="Chapman S.B."/>
            <person name="Gearin G."/>
            <person name="Goldberg J."/>
            <person name="Griggs A."/>
            <person name="Gujja S."/>
            <person name="Hansen M."/>
            <person name="Heiman D."/>
            <person name="Howarth C."/>
            <person name="Larimer J."/>
            <person name="Lui A."/>
            <person name="MacDonald P.J.P."/>
            <person name="McCowen C."/>
            <person name="Montmayeur A."/>
            <person name="Murphy C."/>
            <person name="Neiman D."/>
            <person name="Pearson M."/>
            <person name="Priest M."/>
            <person name="Roberts A."/>
            <person name="Saif S."/>
            <person name="Shea T."/>
            <person name="Sisk P."/>
            <person name="Stolte C."/>
            <person name="Sykes S."/>
            <person name="Wortman J."/>
            <person name="Nusbaum C."/>
            <person name="Birren B."/>
        </authorList>
    </citation>
    <scope>NUCLEOTIDE SEQUENCE [LARGE SCALE GENOMIC DNA]</scope>
    <source>
        <strain evidence="6 7">ATCC 38327</strain>
    </source>
</reference>
<dbReference type="InterPro" id="IPR003593">
    <property type="entry name" value="AAA+_ATPase"/>
</dbReference>
<dbReference type="PROSITE" id="PS00674">
    <property type="entry name" value="AAA"/>
    <property type="match status" value="1"/>
</dbReference>
<proteinExistence type="inferred from homology"/>
<keyword evidence="2" id="KW-0547">Nucleotide-binding</keyword>
<dbReference type="InterPro" id="IPR050168">
    <property type="entry name" value="AAA_ATPase_domain"/>
</dbReference>
<organism evidence="6 7">
    <name type="scientific">Allomyces macrogynus (strain ATCC 38327)</name>
    <name type="common">Allomyces javanicus var. macrogynus</name>
    <dbReference type="NCBI Taxonomy" id="578462"/>
    <lineage>
        <taxon>Eukaryota</taxon>
        <taxon>Fungi</taxon>
        <taxon>Fungi incertae sedis</taxon>
        <taxon>Blastocladiomycota</taxon>
        <taxon>Blastocladiomycetes</taxon>
        <taxon>Blastocladiales</taxon>
        <taxon>Blastocladiaceae</taxon>
        <taxon>Allomyces</taxon>
    </lineage>
</organism>
<gene>
    <name evidence="6" type="ORF">AMAG_04009</name>
</gene>
<evidence type="ECO:0000256" key="3">
    <source>
        <dbReference type="ARBA" id="ARBA00022840"/>
    </source>
</evidence>
<evidence type="ECO:0000259" key="5">
    <source>
        <dbReference type="SMART" id="SM00382"/>
    </source>
</evidence>
<feature type="domain" description="AAA+ ATPase" evidence="5">
    <location>
        <begin position="215"/>
        <end position="355"/>
    </location>
</feature>
<dbReference type="FunFam" id="3.40.50.300:FF:000365">
    <property type="entry name" value="Ribosome biogenesis ATPase RIX7"/>
    <property type="match status" value="1"/>
</dbReference>
<dbReference type="EMBL" id="GG745333">
    <property type="protein sequence ID" value="KNE58439.1"/>
    <property type="molecule type" value="Genomic_DNA"/>
</dbReference>
<reference evidence="7" key="2">
    <citation type="submission" date="2009-11" db="EMBL/GenBank/DDBJ databases">
        <title>The Genome Sequence of Allomyces macrogynus strain ATCC 38327.</title>
        <authorList>
            <consortium name="The Broad Institute Genome Sequencing Platform"/>
            <person name="Russ C."/>
            <person name="Cuomo C."/>
            <person name="Shea T."/>
            <person name="Young S.K."/>
            <person name="Zeng Q."/>
            <person name="Koehrsen M."/>
            <person name="Haas B."/>
            <person name="Borodovsky M."/>
            <person name="Guigo R."/>
            <person name="Alvarado L."/>
            <person name="Berlin A."/>
            <person name="Borenstein D."/>
            <person name="Chen Z."/>
            <person name="Engels R."/>
            <person name="Freedman E."/>
            <person name="Gellesch M."/>
            <person name="Goldberg J."/>
            <person name="Griggs A."/>
            <person name="Gujja S."/>
            <person name="Heiman D."/>
            <person name="Hepburn T."/>
            <person name="Howarth C."/>
            <person name="Jen D."/>
            <person name="Larson L."/>
            <person name="Lewis B."/>
            <person name="Mehta T."/>
            <person name="Park D."/>
            <person name="Pearson M."/>
            <person name="Roberts A."/>
            <person name="Saif S."/>
            <person name="Shenoy N."/>
            <person name="Sisk P."/>
            <person name="Stolte C."/>
            <person name="Sykes S."/>
            <person name="Walk T."/>
            <person name="White J."/>
            <person name="Yandava C."/>
            <person name="Burger G."/>
            <person name="Gray M.W."/>
            <person name="Holland P.W.H."/>
            <person name="King N."/>
            <person name="Lang F.B.F."/>
            <person name="Roger A.J."/>
            <person name="Ruiz-Trillo I."/>
            <person name="Lander E."/>
            <person name="Nusbaum C."/>
        </authorList>
    </citation>
    <scope>NUCLEOTIDE SEQUENCE [LARGE SCALE GENOMIC DNA]</scope>
    <source>
        <strain evidence="7">ATCC 38327</strain>
    </source>
</reference>
<feature type="domain" description="AAA+ ATPase" evidence="5">
    <location>
        <begin position="390"/>
        <end position="671"/>
    </location>
</feature>
<feature type="region of interest" description="Disordered" evidence="4">
    <location>
        <begin position="115"/>
        <end position="171"/>
    </location>
</feature>
<dbReference type="GO" id="GO:0005634">
    <property type="term" value="C:nucleus"/>
    <property type="evidence" value="ECO:0007669"/>
    <property type="project" value="TreeGrafter"/>
</dbReference>
<accession>A0A0L0S7V3</accession>
<evidence type="ECO:0000256" key="4">
    <source>
        <dbReference type="SAM" id="MobiDB-lite"/>
    </source>
</evidence>
<dbReference type="OMA" id="MESNSAM"/>
<dbReference type="GO" id="GO:0003723">
    <property type="term" value="F:RNA binding"/>
    <property type="evidence" value="ECO:0007669"/>
    <property type="project" value="TreeGrafter"/>
</dbReference>
<dbReference type="Gene3D" id="1.10.8.60">
    <property type="match status" value="2"/>
</dbReference>
<dbReference type="PANTHER" id="PTHR23077">
    <property type="entry name" value="AAA-FAMILY ATPASE"/>
    <property type="match status" value="1"/>
</dbReference>
<keyword evidence="3" id="KW-0067">ATP-binding</keyword>
<evidence type="ECO:0000256" key="1">
    <source>
        <dbReference type="ARBA" id="ARBA00006914"/>
    </source>
</evidence>
<sequence length="779" mass="83228">MSTNARVLSAARTILNRQPDLINDEYTLLGKVQQATRLRKSKALDQAFSAAIQTLRSELIPEAGDSDEAAASDSGAEQDVTYSEVGKNRLNQRMQAMYSRNKAAIRDAVLAEVNSTTPASTPTPAVDGADAPATTTAAGDVMSTPKRKARDSMTATNPKEKRRRTDKAAKASAAVTPTITLANLGGVAAISEALLELVALPLMKPEAYQHLGISPPRGILLHGPPGCGKTSLAHAMAAHCGVPFFNISAPSVVSGMSGESEQKIRDIFQEAKDAAPCLLFIDEIDAITSKRESAQRAMEGRIVSQLLTCMDDVSFDKTGHRAVIIMGATNRPDAIDPALRRAGRFDREILMGVPDQAARTQILKVLASNLKLAGDFDFEALAKVTPGYVGADLTALVAEAGLIAVKRAFEHGFDEPSAENTTDAAMDVDMVDLAMASTTIASAPVTPTKTGAAAAAAMDTEDAPERSGPPALPPQLLETPIGRFLHRNPGPLSEVLLSRMCITNDDFLAALPKVQPSSKREGFATVPGVTWDEIGALSKVRKELRMAIVEPVARPEYFAKIGIKAPAGGPELLNKYVGESERAVRQVFARARASAPCVIFFDEIDAIAPRRDDAKSEVAARVVNTFLTELDGMESRRNVYVIAATNRPDTVDPAMLRPGRLDKLLYVELPTPEERGEILNTVARARKTPLDPSIDLAALALRPECDGFTGADLSSLITEASNVAIDKAFEAELPVDELVVKPEHFEIALKKMRPSVNAMDRASYALIHEKLFSGGSGTA</sequence>
<dbReference type="GO" id="GO:0042254">
    <property type="term" value="P:ribosome biogenesis"/>
    <property type="evidence" value="ECO:0007669"/>
    <property type="project" value="TreeGrafter"/>
</dbReference>
<evidence type="ECO:0000256" key="2">
    <source>
        <dbReference type="ARBA" id="ARBA00022741"/>
    </source>
</evidence>
<dbReference type="InterPro" id="IPR003960">
    <property type="entry name" value="ATPase_AAA_CS"/>
</dbReference>
<feature type="compositionally biased region" description="Low complexity" evidence="4">
    <location>
        <begin position="115"/>
        <end position="141"/>
    </location>
</feature>
<dbReference type="Pfam" id="PF17862">
    <property type="entry name" value="AAA_lid_3"/>
    <property type="match status" value="2"/>
</dbReference>
<feature type="region of interest" description="Disordered" evidence="4">
    <location>
        <begin position="451"/>
        <end position="470"/>
    </location>
</feature>
<dbReference type="SMART" id="SM00382">
    <property type="entry name" value="AAA"/>
    <property type="match status" value="2"/>
</dbReference>
<protein>
    <recommendedName>
        <fullName evidence="5">AAA+ ATPase domain-containing protein</fullName>
    </recommendedName>
</protein>
<dbReference type="GO" id="GO:0016887">
    <property type="term" value="F:ATP hydrolysis activity"/>
    <property type="evidence" value="ECO:0007669"/>
    <property type="project" value="InterPro"/>
</dbReference>
<dbReference type="InterPro" id="IPR027417">
    <property type="entry name" value="P-loop_NTPase"/>
</dbReference>
<comment type="similarity">
    <text evidence="1">Belongs to the AAA ATPase family.</text>
</comment>
<evidence type="ECO:0000313" key="7">
    <source>
        <dbReference type="Proteomes" id="UP000054350"/>
    </source>
</evidence>
<dbReference type="GO" id="GO:1990275">
    <property type="term" value="F:preribosome binding"/>
    <property type="evidence" value="ECO:0007669"/>
    <property type="project" value="TreeGrafter"/>
</dbReference>
<dbReference type="SUPFAM" id="SSF52540">
    <property type="entry name" value="P-loop containing nucleoside triphosphate hydrolases"/>
    <property type="match status" value="2"/>
</dbReference>
<evidence type="ECO:0000313" key="6">
    <source>
        <dbReference type="EMBL" id="KNE58439.1"/>
    </source>
</evidence>
<keyword evidence="7" id="KW-1185">Reference proteome</keyword>
<dbReference type="eggNOG" id="KOG0733">
    <property type="taxonomic scope" value="Eukaryota"/>
</dbReference>
<dbReference type="AlphaFoldDB" id="A0A0L0S7V3"/>
<feature type="region of interest" description="Disordered" evidence="4">
    <location>
        <begin position="61"/>
        <end position="87"/>
    </location>
</feature>
<dbReference type="VEuPathDB" id="FungiDB:AMAG_04009"/>
<dbReference type="InterPro" id="IPR041569">
    <property type="entry name" value="AAA_lid_3"/>
</dbReference>
<name>A0A0L0S7V3_ALLM3</name>
<dbReference type="PANTHER" id="PTHR23077:SF171">
    <property type="entry name" value="NUCLEAR VALOSIN-CONTAINING PROTEIN-LIKE"/>
    <property type="match status" value="1"/>
</dbReference>
<dbReference type="InterPro" id="IPR003959">
    <property type="entry name" value="ATPase_AAA_core"/>
</dbReference>
<dbReference type="GO" id="GO:0005524">
    <property type="term" value="F:ATP binding"/>
    <property type="evidence" value="ECO:0007669"/>
    <property type="project" value="UniProtKB-KW"/>
</dbReference>
<dbReference type="STRING" id="578462.A0A0L0S7V3"/>
<dbReference type="Pfam" id="PF00004">
    <property type="entry name" value="AAA"/>
    <property type="match status" value="2"/>
</dbReference>